<feature type="domain" description="Alcohol dehydrogenase-like N-terminal" evidence="6">
    <location>
        <begin position="38"/>
        <end position="158"/>
    </location>
</feature>
<dbReference type="Gene3D" id="3.40.50.720">
    <property type="entry name" value="NAD(P)-binding Rossmann-like Domain"/>
    <property type="match status" value="1"/>
</dbReference>
<evidence type="ECO:0000256" key="4">
    <source>
        <dbReference type="RuleBase" id="RU361277"/>
    </source>
</evidence>
<comment type="similarity">
    <text evidence="4">Belongs to the zinc-containing alcohol dehydrogenase family.</text>
</comment>
<dbReference type="InterPro" id="IPR011032">
    <property type="entry name" value="GroES-like_sf"/>
</dbReference>
<dbReference type="EMBL" id="MHLB01000033">
    <property type="protein sequence ID" value="OGZ01710.1"/>
    <property type="molecule type" value="Genomic_DNA"/>
</dbReference>
<evidence type="ECO:0000256" key="2">
    <source>
        <dbReference type="ARBA" id="ARBA00022833"/>
    </source>
</evidence>
<dbReference type="PROSITE" id="PS00059">
    <property type="entry name" value="ADH_ZINC"/>
    <property type="match status" value="1"/>
</dbReference>
<dbReference type="InterPro" id="IPR050129">
    <property type="entry name" value="Zn_alcohol_dh"/>
</dbReference>
<evidence type="ECO:0000256" key="3">
    <source>
        <dbReference type="ARBA" id="ARBA00023002"/>
    </source>
</evidence>
<dbReference type="InterPro" id="IPR036291">
    <property type="entry name" value="NAD(P)-bd_dom_sf"/>
</dbReference>
<dbReference type="InterPro" id="IPR013154">
    <property type="entry name" value="ADH-like_N"/>
</dbReference>
<dbReference type="GO" id="GO:0016491">
    <property type="term" value="F:oxidoreductase activity"/>
    <property type="evidence" value="ECO:0007669"/>
    <property type="project" value="UniProtKB-KW"/>
</dbReference>
<protein>
    <recommendedName>
        <fullName evidence="9">Theronine dehydrogenase</fullName>
    </recommendedName>
</protein>
<comment type="cofactor">
    <cofactor evidence="4">
        <name>Zn(2+)</name>
        <dbReference type="ChEBI" id="CHEBI:29105"/>
    </cofactor>
</comment>
<evidence type="ECO:0008006" key="9">
    <source>
        <dbReference type="Google" id="ProtNLM"/>
    </source>
</evidence>
<accession>A0A1G2CLU8</accession>
<keyword evidence="1 4" id="KW-0479">Metal-binding</keyword>
<dbReference type="SUPFAM" id="SSF50129">
    <property type="entry name" value="GroES-like"/>
    <property type="match status" value="1"/>
</dbReference>
<dbReference type="Gene3D" id="3.90.180.10">
    <property type="entry name" value="Medium-chain alcohol dehydrogenases, catalytic domain"/>
    <property type="match status" value="1"/>
</dbReference>
<dbReference type="InterPro" id="IPR013149">
    <property type="entry name" value="ADH-like_C"/>
</dbReference>
<evidence type="ECO:0000259" key="5">
    <source>
        <dbReference type="Pfam" id="PF00107"/>
    </source>
</evidence>
<name>A0A1G2CLU8_9BACT</name>
<feature type="domain" description="Alcohol dehydrogenase-like C-terminal" evidence="5">
    <location>
        <begin position="198"/>
        <end position="346"/>
    </location>
</feature>
<sequence length="398" mass="43517">MKALIFDRSKEAWETSRGFMKTDVPEPVIDEAKNESDKHAAIIKVRYAGLCGTDRGIWNRQAFRDQILGSLEKEGKDIRIIGHEFCGDVVSAGSEAKEKYGIMPGDFVACESHVVCNECFQCNAGEKHVCTNEKILGISHDGCYAEYIKVPGHVVWKTDPAKIRPEIAAMQEPFGNAVHAVSKTDVKGKTIAIFGLGPIGLFALLVARGLGAKKIIGVDPNPSAQEMAKKLGIDEIVPLTPAKEGANPVGNSASHGTKPYASDPELAKKIVELTNGIGADVSFEMAGFNSSLNNAIRATRRGGHVILFGIKTGDFVLEDYNTLIVRGVTLHAVIGRELWRTWETTKALFEDKMNGIQDKMYNVILKGGEGTIVPINDYTKEMFEKKMAEHLKLLIKFS</sequence>
<dbReference type="InterPro" id="IPR002328">
    <property type="entry name" value="ADH_Zn_CS"/>
</dbReference>
<dbReference type="Pfam" id="PF00107">
    <property type="entry name" value="ADH_zinc_N"/>
    <property type="match status" value="1"/>
</dbReference>
<keyword evidence="3" id="KW-0560">Oxidoreductase</keyword>
<proteinExistence type="inferred from homology"/>
<keyword evidence="2 4" id="KW-0862">Zinc</keyword>
<evidence type="ECO:0000313" key="7">
    <source>
        <dbReference type="EMBL" id="OGZ01710.1"/>
    </source>
</evidence>
<evidence type="ECO:0000313" key="8">
    <source>
        <dbReference type="Proteomes" id="UP000178348"/>
    </source>
</evidence>
<dbReference type="SUPFAM" id="SSF51735">
    <property type="entry name" value="NAD(P)-binding Rossmann-fold domains"/>
    <property type="match status" value="1"/>
</dbReference>
<comment type="caution">
    <text evidence="7">The sequence shown here is derived from an EMBL/GenBank/DDBJ whole genome shotgun (WGS) entry which is preliminary data.</text>
</comment>
<dbReference type="PANTHER" id="PTHR43401:SF2">
    <property type="entry name" value="L-THREONINE 3-DEHYDROGENASE"/>
    <property type="match status" value="1"/>
</dbReference>
<dbReference type="PANTHER" id="PTHR43401">
    <property type="entry name" value="L-THREONINE 3-DEHYDROGENASE"/>
    <property type="match status" value="1"/>
</dbReference>
<evidence type="ECO:0000259" key="6">
    <source>
        <dbReference type="Pfam" id="PF08240"/>
    </source>
</evidence>
<dbReference type="AlphaFoldDB" id="A0A1G2CLU8"/>
<reference evidence="7 8" key="1">
    <citation type="journal article" date="2016" name="Nat. Commun.">
        <title>Thousands of microbial genomes shed light on interconnected biogeochemical processes in an aquifer system.</title>
        <authorList>
            <person name="Anantharaman K."/>
            <person name="Brown C.T."/>
            <person name="Hug L.A."/>
            <person name="Sharon I."/>
            <person name="Castelle C.J."/>
            <person name="Probst A.J."/>
            <person name="Thomas B.C."/>
            <person name="Singh A."/>
            <person name="Wilkins M.J."/>
            <person name="Karaoz U."/>
            <person name="Brodie E.L."/>
            <person name="Williams K.H."/>
            <person name="Hubbard S.S."/>
            <person name="Banfield J.F."/>
        </authorList>
    </citation>
    <scope>NUCLEOTIDE SEQUENCE [LARGE SCALE GENOMIC DNA]</scope>
</reference>
<organism evidence="7 8">
    <name type="scientific">Candidatus Liptonbacteria bacterium RIFCSPLOWO2_01_FULL_53_13</name>
    <dbReference type="NCBI Taxonomy" id="1798651"/>
    <lineage>
        <taxon>Bacteria</taxon>
        <taxon>Candidatus Liptoniibacteriota</taxon>
    </lineage>
</organism>
<evidence type="ECO:0000256" key="1">
    <source>
        <dbReference type="ARBA" id="ARBA00022723"/>
    </source>
</evidence>
<dbReference type="Proteomes" id="UP000178348">
    <property type="component" value="Unassembled WGS sequence"/>
</dbReference>
<dbReference type="GO" id="GO:0008270">
    <property type="term" value="F:zinc ion binding"/>
    <property type="evidence" value="ECO:0007669"/>
    <property type="project" value="InterPro"/>
</dbReference>
<dbReference type="Pfam" id="PF08240">
    <property type="entry name" value="ADH_N"/>
    <property type="match status" value="1"/>
</dbReference>
<gene>
    <name evidence="7" type="ORF">A2946_01445</name>
</gene>